<feature type="compositionally biased region" description="Low complexity" evidence="1">
    <location>
        <begin position="76"/>
        <end position="96"/>
    </location>
</feature>
<dbReference type="AlphaFoldDB" id="A0A2T1DDJ6"/>
<evidence type="ECO:0000256" key="1">
    <source>
        <dbReference type="SAM" id="MobiDB-lite"/>
    </source>
</evidence>
<dbReference type="RefSeq" id="WP_073072395.1">
    <property type="nucleotide sequence ID" value="NZ_MPPI01000016.1"/>
</dbReference>
<dbReference type="PANTHER" id="PTHR30189:SF1">
    <property type="entry name" value="LPS-ASSEMBLY PROTEIN LPTD"/>
    <property type="match status" value="1"/>
</dbReference>
<evidence type="ECO:0000313" key="3">
    <source>
        <dbReference type="Proteomes" id="UP000238634"/>
    </source>
</evidence>
<dbReference type="Pfam" id="PF12600">
    <property type="entry name" value="DUF3769"/>
    <property type="match status" value="1"/>
</dbReference>
<dbReference type="InterPro" id="IPR022244">
    <property type="entry name" value="DUF3769"/>
</dbReference>
<dbReference type="GO" id="GO:1990351">
    <property type="term" value="C:transporter complex"/>
    <property type="evidence" value="ECO:0007669"/>
    <property type="project" value="TreeGrafter"/>
</dbReference>
<feature type="compositionally biased region" description="Polar residues" evidence="1">
    <location>
        <begin position="23"/>
        <end position="40"/>
    </location>
</feature>
<comment type="caution">
    <text evidence="2">The sequence shown here is derived from an EMBL/GenBank/DDBJ whole genome shotgun (WGS) entry which is preliminary data.</text>
</comment>
<feature type="compositionally biased region" description="Pro residues" evidence="1">
    <location>
        <begin position="97"/>
        <end position="121"/>
    </location>
</feature>
<accession>A0A2T1DDJ6</accession>
<dbReference type="InterPro" id="IPR050218">
    <property type="entry name" value="LptD"/>
</dbReference>
<proteinExistence type="predicted"/>
<keyword evidence="3" id="KW-1185">Reference proteome</keyword>
<dbReference type="GO" id="GO:0009279">
    <property type="term" value="C:cell outer membrane"/>
    <property type="evidence" value="ECO:0007669"/>
    <property type="project" value="TreeGrafter"/>
</dbReference>
<feature type="compositionally biased region" description="Pro residues" evidence="1">
    <location>
        <begin position="1"/>
        <end position="13"/>
    </location>
</feature>
<dbReference type="PANTHER" id="PTHR30189">
    <property type="entry name" value="LPS-ASSEMBLY PROTEIN"/>
    <property type="match status" value="1"/>
</dbReference>
<reference evidence="2 3" key="2">
    <citation type="submission" date="2018-03" db="EMBL/GenBank/DDBJ databases">
        <title>The ancient ancestry and fast evolution of plastids.</title>
        <authorList>
            <person name="Moore K.R."/>
            <person name="Magnabosco C."/>
            <person name="Momper L."/>
            <person name="Gold D.A."/>
            <person name="Bosak T."/>
            <person name="Fournier G.P."/>
        </authorList>
    </citation>
    <scope>NUCLEOTIDE SEQUENCE [LARGE SCALE GENOMIC DNA]</scope>
    <source>
        <strain evidence="2 3">ULC007</strain>
    </source>
</reference>
<dbReference type="Proteomes" id="UP000238634">
    <property type="component" value="Unassembled WGS sequence"/>
</dbReference>
<dbReference type="OrthoDB" id="441598at2"/>
<feature type="region of interest" description="Disordered" evidence="1">
    <location>
        <begin position="1"/>
        <end position="133"/>
    </location>
</feature>
<evidence type="ECO:0000313" key="2">
    <source>
        <dbReference type="EMBL" id="PSB18534.1"/>
    </source>
</evidence>
<organism evidence="2 3">
    <name type="scientific">Phormidesmis priestleyi ULC007</name>
    <dbReference type="NCBI Taxonomy" id="1920490"/>
    <lineage>
        <taxon>Bacteria</taxon>
        <taxon>Bacillati</taxon>
        <taxon>Cyanobacteriota</taxon>
        <taxon>Cyanophyceae</taxon>
        <taxon>Leptolyngbyales</taxon>
        <taxon>Leptolyngbyaceae</taxon>
        <taxon>Phormidesmis</taxon>
    </lineage>
</organism>
<name>A0A2T1DDJ6_9CYAN</name>
<dbReference type="STRING" id="1920490.GCA_001895925_00312"/>
<reference evidence="2 3" key="1">
    <citation type="submission" date="2018-02" db="EMBL/GenBank/DDBJ databases">
        <authorList>
            <person name="Cohen D.B."/>
            <person name="Kent A.D."/>
        </authorList>
    </citation>
    <scope>NUCLEOTIDE SEQUENCE [LARGE SCALE GENOMIC DNA]</scope>
    <source>
        <strain evidence="2 3">ULC007</strain>
    </source>
</reference>
<dbReference type="EMBL" id="PVWG01000016">
    <property type="protein sequence ID" value="PSB18534.1"/>
    <property type="molecule type" value="Genomic_DNA"/>
</dbReference>
<protein>
    <submittedName>
        <fullName evidence="2">DUF3769 domain-containing protein</fullName>
    </submittedName>
</protein>
<gene>
    <name evidence="2" type="ORF">C7B65_14635</name>
</gene>
<sequence>MPFPVLPPEPPSITAPSRFDSPTLPTVITPRSTESVQLTLKESAKPAPPEVSQATLADLSAPKTLREAAFSELGDSSNLSNSPNSSNSAQVPTSQPLTPPPPSQVPQPDVPISPSPAPSPAPNTSVPPANIPVNQLGREGFLELKADRQDYDTQRQIFTAEGNVSLKFRGALLTGDRIQVNLLNRLTVAEGNVVLTRGQQVLRGQRFRYNLIQEEGIIEQAAGEIFLPSTASDFNPSLPTDITAGTVPGRSVGDRNTAVQPAQQVSSPGGVNFTIGSRRNIAGAAVVPKAGGDVRRVRFEADEIEFYPEGWRAKKIRLTNDPFSPPELEVRAERAQLTRLSPLRDELVATRPRLVFDQRFSLPLLRNRVIFDRNERQPALVNFGIDTDDRGGVFLEREIEVIPQGPVQFTLTPQFLIQRAITNGGNPIDPDNFGLRSKLVAQITPRTQIRAVGVLTSLDFGKVENNLRASVRAQQLIGTHTLSLEASYRDRLFNNSLGFQNIQSSIGALFFSPTIALGNTGINLSYQVGYQFVNADTDRADLLEPIRRNDRVSLGRFQASAALSRGFLLWQGTPAPATPTEGLRYSPNPVVPYVSAAVGLTGVGTSYSNGDNQNNLNGSVSLFGQFGHFSRPFLDYTAFNLTYTQVLRDGLSPFLFDRVADDQILYAGITQQLYGPLRIGFQTVYNVQTGREISTDYILEYSRRTYSVGLRYNPIQQLGSVSLRISDFNWTGGEEPFNGSGVTPVQGGVIRPPE</sequence>